<feature type="repeat" description="PPR" evidence="3">
    <location>
        <begin position="421"/>
        <end position="455"/>
    </location>
</feature>
<dbReference type="Proteomes" id="UP001454036">
    <property type="component" value="Unassembled WGS sequence"/>
</dbReference>
<dbReference type="InterPro" id="IPR011990">
    <property type="entry name" value="TPR-like_helical_dom_sf"/>
</dbReference>
<feature type="repeat" description="PPR" evidence="3">
    <location>
        <begin position="246"/>
        <end position="280"/>
    </location>
</feature>
<evidence type="ECO:0000256" key="1">
    <source>
        <dbReference type="ARBA" id="ARBA00007626"/>
    </source>
</evidence>
<feature type="repeat" description="PPR" evidence="3">
    <location>
        <begin position="597"/>
        <end position="631"/>
    </location>
</feature>
<dbReference type="InterPro" id="IPR050872">
    <property type="entry name" value="PPR_P_subfamily"/>
</dbReference>
<feature type="repeat" description="PPR" evidence="3">
    <location>
        <begin position="456"/>
        <end position="490"/>
    </location>
</feature>
<dbReference type="Pfam" id="PF13041">
    <property type="entry name" value="PPR_2"/>
    <property type="match status" value="7"/>
</dbReference>
<dbReference type="SUPFAM" id="SSF81901">
    <property type="entry name" value="HCP-like"/>
    <property type="match status" value="1"/>
</dbReference>
<feature type="repeat" description="PPR" evidence="3">
    <location>
        <begin position="316"/>
        <end position="350"/>
    </location>
</feature>
<keyword evidence="2" id="KW-0677">Repeat</keyword>
<feature type="repeat" description="PPR" evidence="3">
    <location>
        <begin position="526"/>
        <end position="560"/>
    </location>
</feature>
<dbReference type="AlphaFoldDB" id="A0AAV3NHC7"/>
<gene>
    <name evidence="4" type="ORF">LIER_00407</name>
</gene>
<feature type="repeat" description="PPR" evidence="3">
    <location>
        <begin position="561"/>
        <end position="591"/>
    </location>
</feature>
<dbReference type="EMBL" id="BAABME010000032">
    <property type="protein sequence ID" value="GAA0138715.1"/>
    <property type="molecule type" value="Genomic_DNA"/>
</dbReference>
<dbReference type="Pfam" id="PF12854">
    <property type="entry name" value="PPR_1"/>
    <property type="match status" value="1"/>
</dbReference>
<evidence type="ECO:0000256" key="2">
    <source>
        <dbReference type="ARBA" id="ARBA00022737"/>
    </source>
</evidence>
<proteinExistence type="inferred from homology"/>
<dbReference type="PROSITE" id="PS51375">
    <property type="entry name" value="PPR"/>
    <property type="match status" value="16"/>
</dbReference>
<feature type="repeat" description="PPR" evidence="3">
    <location>
        <begin position="667"/>
        <end position="701"/>
    </location>
</feature>
<keyword evidence="5" id="KW-1185">Reference proteome</keyword>
<dbReference type="PANTHER" id="PTHR46128">
    <property type="entry name" value="MITOCHONDRIAL GROUP I INTRON SPLICING FACTOR CCM1"/>
    <property type="match status" value="1"/>
</dbReference>
<evidence type="ECO:0008006" key="6">
    <source>
        <dbReference type="Google" id="ProtNLM"/>
    </source>
</evidence>
<feature type="repeat" description="PPR" evidence="3">
    <location>
        <begin position="281"/>
        <end position="315"/>
    </location>
</feature>
<evidence type="ECO:0000256" key="3">
    <source>
        <dbReference type="PROSITE-ProRule" id="PRU00708"/>
    </source>
</evidence>
<dbReference type="NCBIfam" id="TIGR00756">
    <property type="entry name" value="PPR"/>
    <property type="match status" value="15"/>
</dbReference>
<sequence>MNKPVLPKHVVAVIKYKKDPLKALEIFNSVKKENSYKHNYVTYKCIIDKLGLHGQFEAMEGVISEMRGNFDKGSMEGVYISAMRNYGKKGKVQEAVDVFERMDFYECDRSVFSYNAIMNVLVEYGYFDQAHKVYMRMKDRGVVPDLYTFTIRIKSFCKTGRPSAALRLLKIMPEVNNVAYCTVIGGYYEANLQIEGYELFCEMIGLGLFPDITTFNKLICVLCKKGDVQESERLFSKVLKRGVTPNLFTYNIFIQGLSKFGLFDQASKMFDELLKEVSTPDTVTYNTLISGLCKHSKVEEAESYMHKMINCGLEPDAFTYNAIINGYCKLGTVQKADEILKLAIFKGFVPDEFTYGSFIYGLCREGDIDRAMDIYGEAVKNCIKLNIILYNTIIKGLSQHGLILEALQMMQEMEGKGCSPDIWTYNLIINGLCKMGHLSDASNFVNDAMSKGLFPDIFTFNTLIDGYCKQLKIDNAMEVVNTMWEHEIVPDVVTYNSVLNGICKTKTSDDVMETFKAMLEKGCAPNIISYNILIESLCRDRKVKRAIDVLQEMENRGLCPDDVTYGALINGFCENGETDFAFEIFRSVEKQYKFSHTAATYNIMIKAFSDNLKTEMTEDLFHEMSSNGCIPDEYSYQCLINMFCKIGNAESGYRYLLEKVEKGFLPSLATFGRVINCLCTKDKLREAVDIIHIMVKKSIVPDVVNTIFKADKRDVAAPKIVVEDLLKKGHINYYAYELLHDGIRDKKLSRKRHSQQTVGRFHKYVSKSSDELGDLRTMET</sequence>
<feature type="repeat" description="PPR" evidence="3">
    <location>
        <begin position="211"/>
        <end position="245"/>
    </location>
</feature>
<comment type="caution">
    <text evidence="4">The sequence shown here is derived from an EMBL/GenBank/DDBJ whole genome shotgun (WGS) entry which is preliminary data.</text>
</comment>
<feature type="repeat" description="PPR" evidence="3">
    <location>
        <begin position="351"/>
        <end position="385"/>
    </location>
</feature>
<accession>A0AAV3NHC7</accession>
<dbReference type="Pfam" id="PF01535">
    <property type="entry name" value="PPR"/>
    <property type="match status" value="4"/>
</dbReference>
<evidence type="ECO:0000313" key="4">
    <source>
        <dbReference type="EMBL" id="GAA0138715.1"/>
    </source>
</evidence>
<dbReference type="Gene3D" id="1.25.40.10">
    <property type="entry name" value="Tetratricopeptide repeat domain"/>
    <property type="match status" value="7"/>
</dbReference>
<evidence type="ECO:0000313" key="5">
    <source>
        <dbReference type="Proteomes" id="UP001454036"/>
    </source>
</evidence>
<comment type="similarity">
    <text evidence="1">Belongs to the PPR family. P subfamily.</text>
</comment>
<protein>
    <recommendedName>
        <fullName evidence="6">Pentatricopeptide repeat-containing protein</fullName>
    </recommendedName>
</protein>
<feature type="repeat" description="PPR" evidence="3">
    <location>
        <begin position="110"/>
        <end position="144"/>
    </location>
</feature>
<feature type="repeat" description="PPR" evidence="3">
    <location>
        <begin position="491"/>
        <end position="525"/>
    </location>
</feature>
<name>A0AAV3NHC7_LITER</name>
<feature type="repeat" description="PPR" evidence="3">
    <location>
        <begin position="632"/>
        <end position="666"/>
    </location>
</feature>
<reference evidence="4 5" key="1">
    <citation type="submission" date="2024-01" db="EMBL/GenBank/DDBJ databases">
        <title>The complete chloroplast genome sequence of Lithospermum erythrorhizon: insights into the phylogenetic relationship among Boraginaceae species and the maternal lineages of purple gromwells.</title>
        <authorList>
            <person name="Okada T."/>
            <person name="Watanabe K."/>
        </authorList>
    </citation>
    <scope>NUCLEOTIDE SEQUENCE [LARGE SCALE GENOMIC DNA]</scope>
</reference>
<feature type="repeat" description="PPR" evidence="3">
    <location>
        <begin position="145"/>
        <end position="179"/>
    </location>
</feature>
<feature type="repeat" description="PPR" evidence="3">
    <location>
        <begin position="386"/>
        <end position="420"/>
    </location>
</feature>
<organism evidence="4 5">
    <name type="scientific">Lithospermum erythrorhizon</name>
    <name type="common">Purple gromwell</name>
    <name type="synonym">Lithospermum officinale var. erythrorhizon</name>
    <dbReference type="NCBI Taxonomy" id="34254"/>
    <lineage>
        <taxon>Eukaryota</taxon>
        <taxon>Viridiplantae</taxon>
        <taxon>Streptophyta</taxon>
        <taxon>Embryophyta</taxon>
        <taxon>Tracheophyta</taxon>
        <taxon>Spermatophyta</taxon>
        <taxon>Magnoliopsida</taxon>
        <taxon>eudicotyledons</taxon>
        <taxon>Gunneridae</taxon>
        <taxon>Pentapetalae</taxon>
        <taxon>asterids</taxon>
        <taxon>lamiids</taxon>
        <taxon>Boraginales</taxon>
        <taxon>Boraginaceae</taxon>
        <taxon>Boraginoideae</taxon>
        <taxon>Lithospermeae</taxon>
        <taxon>Lithospermum</taxon>
    </lineage>
</organism>
<dbReference type="PANTHER" id="PTHR46128:SF140">
    <property type="entry name" value="PENTACOTRIPEPTIDE-REPEAT REGION OF PRORP DOMAIN-CONTAINING PROTEIN"/>
    <property type="match status" value="1"/>
</dbReference>
<dbReference type="InterPro" id="IPR002885">
    <property type="entry name" value="PPR_rpt"/>
</dbReference>